<reference evidence="5 6" key="1">
    <citation type="submission" date="2017-09" db="EMBL/GenBank/DDBJ databases">
        <title>Large-scale bioinformatics analysis of Bacillus genomes uncovers conserved roles of natural products in bacterial physiology.</title>
        <authorList>
            <consortium name="Agbiome Team Llc"/>
            <person name="Bleich R.M."/>
            <person name="Kirk G.J."/>
            <person name="Santa Maria K.C."/>
            <person name="Allen S.E."/>
            <person name="Farag S."/>
            <person name="Shank E.A."/>
            <person name="Bowers A."/>
        </authorList>
    </citation>
    <scope>NUCLEOTIDE SEQUENCE [LARGE SCALE GENOMIC DNA]</scope>
    <source>
        <strain evidence="5 6">AFS006334</strain>
    </source>
</reference>
<evidence type="ECO:0000313" key="5">
    <source>
        <dbReference type="EMBL" id="PEQ83446.1"/>
    </source>
</evidence>
<evidence type="ECO:0000256" key="3">
    <source>
        <dbReference type="ARBA" id="ARBA00022840"/>
    </source>
</evidence>
<sequence>MLKIKNLSKKFGNQVVINKLNTEFSNNGISVIVGINGSGKTTFLNMLTNLLQPDSGSISIDGLMPGTKEYKSKIFYLPSDFYLPDYMTGKEYADFVLSRYNSSAPDQLSFFLNLLDLTSSQNKKLESFSFGMKKKIQIAVAATANTNYIIADEIFGGLDFETVILVQEIFNILSKKKKLIIVSHDKGTLDRFPNDIRLMRQGELTSFKGTTNELTNLIRREGVLHEKLIEIQQHFNHT</sequence>
<comment type="caution">
    <text evidence="5">The sequence shown here is derived from an EMBL/GenBank/DDBJ whole genome shotgun (WGS) entry which is preliminary data.</text>
</comment>
<dbReference type="Gene3D" id="3.40.50.300">
    <property type="entry name" value="P-loop containing nucleotide triphosphate hydrolases"/>
    <property type="match status" value="1"/>
</dbReference>
<organism evidence="5 6">
    <name type="scientific">Bacillus cereus</name>
    <dbReference type="NCBI Taxonomy" id="1396"/>
    <lineage>
        <taxon>Bacteria</taxon>
        <taxon>Bacillati</taxon>
        <taxon>Bacillota</taxon>
        <taxon>Bacilli</taxon>
        <taxon>Bacillales</taxon>
        <taxon>Bacillaceae</taxon>
        <taxon>Bacillus</taxon>
        <taxon>Bacillus cereus group</taxon>
    </lineage>
</organism>
<name>A0A9X6UIF6_BACCE</name>
<keyword evidence="3 5" id="KW-0067">ATP-binding</keyword>
<dbReference type="Pfam" id="PF00005">
    <property type="entry name" value="ABC_tran"/>
    <property type="match status" value="1"/>
</dbReference>
<evidence type="ECO:0000259" key="4">
    <source>
        <dbReference type="PROSITE" id="PS50893"/>
    </source>
</evidence>
<dbReference type="GO" id="GO:0016887">
    <property type="term" value="F:ATP hydrolysis activity"/>
    <property type="evidence" value="ECO:0007669"/>
    <property type="project" value="InterPro"/>
</dbReference>
<dbReference type="PROSITE" id="PS00211">
    <property type="entry name" value="ABC_TRANSPORTER_1"/>
    <property type="match status" value="1"/>
</dbReference>
<dbReference type="PANTHER" id="PTHR42939:SF1">
    <property type="entry name" value="ABC TRANSPORTER ATP-BINDING PROTEIN ALBC-RELATED"/>
    <property type="match status" value="1"/>
</dbReference>
<dbReference type="InterPro" id="IPR003593">
    <property type="entry name" value="AAA+_ATPase"/>
</dbReference>
<dbReference type="GO" id="GO:0005524">
    <property type="term" value="F:ATP binding"/>
    <property type="evidence" value="ECO:0007669"/>
    <property type="project" value="UniProtKB-KW"/>
</dbReference>
<gene>
    <name evidence="5" type="ORF">CN475_23240</name>
</gene>
<dbReference type="InterPro" id="IPR017871">
    <property type="entry name" value="ABC_transporter-like_CS"/>
</dbReference>
<dbReference type="InterPro" id="IPR027417">
    <property type="entry name" value="P-loop_NTPase"/>
</dbReference>
<keyword evidence="1" id="KW-0813">Transport</keyword>
<dbReference type="SMART" id="SM00382">
    <property type="entry name" value="AAA"/>
    <property type="match status" value="1"/>
</dbReference>
<keyword evidence="2" id="KW-0547">Nucleotide-binding</keyword>
<accession>A0A9X6UIF6</accession>
<dbReference type="Proteomes" id="UP000219869">
    <property type="component" value="Unassembled WGS sequence"/>
</dbReference>
<dbReference type="SUPFAM" id="SSF52540">
    <property type="entry name" value="P-loop containing nucleoside triphosphate hydrolases"/>
    <property type="match status" value="1"/>
</dbReference>
<feature type="domain" description="ABC transporter" evidence="4">
    <location>
        <begin position="2"/>
        <end position="226"/>
    </location>
</feature>
<evidence type="ECO:0000256" key="2">
    <source>
        <dbReference type="ARBA" id="ARBA00022741"/>
    </source>
</evidence>
<dbReference type="AlphaFoldDB" id="A0A9X6UIF6"/>
<proteinExistence type="predicted"/>
<dbReference type="PANTHER" id="PTHR42939">
    <property type="entry name" value="ABC TRANSPORTER ATP-BINDING PROTEIN ALBC-RELATED"/>
    <property type="match status" value="1"/>
</dbReference>
<dbReference type="EMBL" id="NTXW01000044">
    <property type="protein sequence ID" value="PEQ83446.1"/>
    <property type="molecule type" value="Genomic_DNA"/>
</dbReference>
<dbReference type="InterPro" id="IPR051782">
    <property type="entry name" value="ABC_Transporter_VariousFunc"/>
</dbReference>
<protein>
    <submittedName>
        <fullName evidence="5">ABC transporter ATP-binding protein</fullName>
    </submittedName>
</protein>
<dbReference type="PROSITE" id="PS50893">
    <property type="entry name" value="ABC_TRANSPORTER_2"/>
    <property type="match status" value="1"/>
</dbReference>
<evidence type="ECO:0000256" key="1">
    <source>
        <dbReference type="ARBA" id="ARBA00022448"/>
    </source>
</evidence>
<dbReference type="InterPro" id="IPR003439">
    <property type="entry name" value="ABC_transporter-like_ATP-bd"/>
</dbReference>
<evidence type="ECO:0000313" key="6">
    <source>
        <dbReference type="Proteomes" id="UP000219869"/>
    </source>
</evidence>
<dbReference type="RefSeq" id="WP_098324102.1">
    <property type="nucleotide sequence ID" value="NZ_NTXW01000044.1"/>
</dbReference>